<dbReference type="SUPFAM" id="SSF51905">
    <property type="entry name" value="FAD/NAD(P)-binding domain"/>
    <property type="match status" value="1"/>
</dbReference>
<feature type="domain" description="Amine oxidase" evidence="2">
    <location>
        <begin position="14"/>
        <end position="498"/>
    </location>
</feature>
<dbReference type="Pfam" id="PF01593">
    <property type="entry name" value="Amino_oxidase"/>
    <property type="match status" value="1"/>
</dbReference>
<dbReference type="RefSeq" id="WP_155082551.1">
    <property type="nucleotide sequence ID" value="NZ_WMIA01000001.1"/>
</dbReference>
<accession>A0A844GNS8</accession>
<gene>
    <name evidence="3" type="ORF">GGC33_00765</name>
</gene>
<evidence type="ECO:0000313" key="4">
    <source>
        <dbReference type="Proteomes" id="UP000437131"/>
    </source>
</evidence>
<dbReference type="GO" id="GO:0016116">
    <property type="term" value="P:carotenoid metabolic process"/>
    <property type="evidence" value="ECO:0007669"/>
    <property type="project" value="InterPro"/>
</dbReference>
<dbReference type="AlphaFoldDB" id="A0A844GNS8"/>
<dbReference type="Gene3D" id="3.50.50.60">
    <property type="entry name" value="FAD/NAD(P)-binding domain"/>
    <property type="match status" value="2"/>
</dbReference>
<keyword evidence="1" id="KW-0472">Membrane</keyword>
<evidence type="ECO:0000259" key="2">
    <source>
        <dbReference type="Pfam" id="PF01593"/>
    </source>
</evidence>
<feature type="transmembrane region" description="Helical" evidence="1">
    <location>
        <begin position="7"/>
        <end position="28"/>
    </location>
</feature>
<keyword evidence="1" id="KW-1133">Transmembrane helix</keyword>
<dbReference type="EMBL" id="WMIA01000001">
    <property type="protein sequence ID" value="MTF37470.1"/>
    <property type="molecule type" value="Genomic_DNA"/>
</dbReference>
<comment type="caution">
    <text evidence="3">The sequence shown here is derived from an EMBL/GenBank/DDBJ whole genome shotgun (WGS) entry which is preliminary data.</text>
</comment>
<dbReference type="Proteomes" id="UP000437131">
    <property type="component" value="Unassembled WGS sequence"/>
</dbReference>
<dbReference type="InterPro" id="IPR036188">
    <property type="entry name" value="FAD/NAD-bd_sf"/>
</dbReference>
<dbReference type="InterPro" id="IPR045892">
    <property type="entry name" value="CrtISO-like"/>
</dbReference>
<evidence type="ECO:0000313" key="3">
    <source>
        <dbReference type="EMBL" id="MTF37470.1"/>
    </source>
</evidence>
<proteinExistence type="predicted"/>
<dbReference type="InterPro" id="IPR002937">
    <property type="entry name" value="Amino_oxidase"/>
</dbReference>
<evidence type="ECO:0000256" key="1">
    <source>
        <dbReference type="SAM" id="Phobius"/>
    </source>
</evidence>
<name>A0A844GNS8_9CHRO</name>
<organism evidence="3 4">
    <name type="scientific">Cyanobacterium aponinum 0216</name>
    <dbReference type="NCBI Taxonomy" id="2676140"/>
    <lineage>
        <taxon>Bacteria</taxon>
        <taxon>Bacillati</taxon>
        <taxon>Cyanobacteriota</taxon>
        <taxon>Cyanophyceae</taxon>
        <taxon>Oscillatoriophycideae</taxon>
        <taxon>Chroococcales</taxon>
        <taxon>Geminocystaceae</taxon>
        <taxon>Cyanobacterium</taxon>
    </lineage>
</organism>
<reference evidence="3 4" key="1">
    <citation type="submission" date="2019-11" db="EMBL/GenBank/DDBJ databases">
        <title>Isolation of a new High Light Tolerant Cyanobacteria.</title>
        <authorList>
            <person name="Dobson Z."/>
            <person name="Vaughn N."/>
            <person name="Vaughn M."/>
            <person name="Fromme P."/>
            <person name="Mazor Y."/>
        </authorList>
    </citation>
    <scope>NUCLEOTIDE SEQUENCE [LARGE SCALE GENOMIC DNA]</scope>
    <source>
        <strain evidence="3 4">0216</strain>
    </source>
</reference>
<sequence length="509" mass="56421">MSRKREIIIIGSGLGGLCCGAILAKYGYDVLVCESHNLAGGCAHGFRYKGFKFDSGPSLYSGLSYSPSSNPLRQVLDLVGEDIEWKNYDNWGCWLPEGYFDIAVGADNFHNLLLQLRGEEAGRQWRKLQEVMKPLGEASMAIPVQAFRYDLGAVFTLFPHFSSMIPYLFSAKKLTGNFGAIMDEVVEDEFIRNWLDLLCFMLSGLPAHGTSAAEMAFMFAEWYRPDVTLDYPVGGSEAIVDALIRGLKKNGGELILSSHVAEIIIEKNQAKGVRLSNDEEIKATKAVISNASIWDTLALIPEGMLDSEYGSKSEKTPINPSFMHLHLGIDGKDIPNDLPCHHMIVNDWQRGVTAPQNVIAVSIPSLLDSSLAPPGKHSIHVYTPATEPYELWADLNPNSPEYQEMKEMRSQPMWEALARFIPDIKERCEVKLVGTPLTHERFLRRYRGTYGAAWKAGESLFAPATTPVKNLYCCGDSTFPGIGVPAVAASGIMTANTVANIFQQWKFWH</sequence>
<keyword evidence="1" id="KW-0812">Transmembrane</keyword>
<dbReference type="PANTHER" id="PTHR46313">
    <property type="match status" value="1"/>
</dbReference>
<dbReference type="PANTHER" id="PTHR46313:SF1">
    <property type="entry name" value="FAD_NAD(P)-BINDING OXIDOREDUCTASE FAMILY PROTEIN"/>
    <property type="match status" value="1"/>
</dbReference>
<dbReference type="GO" id="GO:0016491">
    <property type="term" value="F:oxidoreductase activity"/>
    <property type="evidence" value="ECO:0007669"/>
    <property type="project" value="InterPro"/>
</dbReference>
<protein>
    <submittedName>
        <fullName evidence="3">FAD-dependent oxidoreductase</fullName>
    </submittedName>
</protein>